<dbReference type="Proteomes" id="UP000697710">
    <property type="component" value="Unassembled WGS sequence"/>
</dbReference>
<dbReference type="GO" id="GO:0071978">
    <property type="term" value="P:bacterial-type flagellum-dependent swarming motility"/>
    <property type="evidence" value="ECO:0007669"/>
    <property type="project" value="TreeGrafter"/>
</dbReference>
<dbReference type="PANTHER" id="PTHR35091">
    <property type="entry name" value="FLAGELLAR PROTEIN FLIL"/>
    <property type="match status" value="1"/>
</dbReference>
<comment type="similarity">
    <text evidence="3 10">Belongs to the FliL family.</text>
</comment>
<accession>A0A956RS78</accession>
<dbReference type="GO" id="GO:0006935">
    <property type="term" value="P:chemotaxis"/>
    <property type="evidence" value="ECO:0007669"/>
    <property type="project" value="UniProtKB-KW"/>
</dbReference>
<keyword evidence="8 10" id="KW-1133">Transmembrane helix</keyword>
<protein>
    <recommendedName>
        <fullName evidence="10">Flagellar protein FliL</fullName>
    </recommendedName>
</protein>
<keyword evidence="7 10" id="KW-0283">Flagellar rotation</keyword>
<sequence>MADKKPAEGETPEPVKKGPIPPIVVKIAILVGLLVVTGVGVLFLVTEVVAPRLKGPVAEESVDGAEGDHASGEAKQEKGHEKKKEGGHGGDGAEESAMVSLGDLVVNPAGTGGRRYLKVQVALELSDPSESHSVEARAPQLRDRIIHELTSRTLSELTDPVAKDEMKETLLDELNHVLGDGSVQNLYFTEYVIQ</sequence>
<evidence type="ECO:0000256" key="1">
    <source>
        <dbReference type="ARBA" id="ARBA00002254"/>
    </source>
</evidence>
<evidence type="ECO:0000256" key="9">
    <source>
        <dbReference type="ARBA" id="ARBA00023136"/>
    </source>
</evidence>
<dbReference type="PANTHER" id="PTHR35091:SF2">
    <property type="entry name" value="FLAGELLAR PROTEIN FLIL"/>
    <property type="match status" value="1"/>
</dbReference>
<feature type="compositionally biased region" description="Basic and acidic residues" evidence="11">
    <location>
        <begin position="66"/>
        <end position="88"/>
    </location>
</feature>
<dbReference type="AlphaFoldDB" id="A0A956RS78"/>
<feature type="transmembrane region" description="Helical" evidence="10">
    <location>
        <begin position="23"/>
        <end position="45"/>
    </location>
</feature>
<evidence type="ECO:0000256" key="8">
    <source>
        <dbReference type="ARBA" id="ARBA00022989"/>
    </source>
</evidence>
<keyword evidence="12" id="KW-0282">Flagellum</keyword>
<evidence type="ECO:0000256" key="10">
    <source>
        <dbReference type="RuleBase" id="RU364125"/>
    </source>
</evidence>
<gene>
    <name evidence="12" type="ORF">KC729_17460</name>
</gene>
<keyword evidence="9 10" id="KW-0472">Membrane</keyword>
<organism evidence="12 13">
    <name type="scientific">Eiseniibacteriota bacterium</name>
    <dbReference type="NCBI Taxonomy" id="2212470"/>
    <lineage>
        <taxon>Bacteria</taxon>
        <taxon>Candidatus Eiseniibacteriota</taxon>
    </lineage>
</organism>
<evidence type="ECO:0000256" key="3">
    <source>
        <dbReference type="ARBA" id="ARBA00008281"/>
    </source>
</evidence>
<comment type="subcellular location">
    <subcellularLocation>
        <location evidence="2">Cell membrane</location>
        <topology evidence="2">Single-pass membrane protein</topology>
    </subcellularLocation>
</comment>
<reference evidence="12" key="2">
    <citation type="journal article" date="2021" name="Microbiome">
        <title>Successional dynamics and alternative stable states in a saline activated sludge microbial community over 9 years.</title>
        <authorList>
            <person name="Wang Y."/>
            <person name="Ye J."/>
            <person name="Ju F."/>
            <person name="Liu L."/>
            <person name="Boyd J.A."/>
            <person name="Deng Y."/>
            <person name="Parks D.H."/>
            <person name="Jiang X."/>
            <person name="Yin X."/>
            <person name="Woodcroft B.J."/>
            <person name="Tyson G.W."/>
            <person name="Hugenholtz P."/>
            <person name="Polz M.F."/>
            <person name="Zhang T."/>
        </authorList>
    </citation>
    <scope>NUCLEOTIDE SEQUENCE</scope>
    <source>
        <strain evidence="12">HKST-UBA01</strain>
    </source>
</reference>
<evidence type="ECO:0000256" key="11">
    <source>
        <dbReference type="SAM" id="MobiDB-lite"/>
    </source>
</evidence>
<dbReference type="GO" id="GO:0009425">
    <property type="term" value="C:bacterial-type flagellum basal body"/>
    <property type="evidence" value="ECO:0007669"/>
    <property type="project" value="InterPro"/>
</dbReference>
<name>A0A956RS78_UNCEI</name>
<proteinExistence type="inferred from homology"/>
<dbReference type="GO" id="GO:0005886">
    <property type="term" value="C:plasma membrane"/>
    <property type="evidence" value="ECO:0007669"/>
    <property type="project" value="UniProtKB-SubCell"/>
</dbReference>
<evidence type="ECO:0000256" key="7">
    <source>
        <dbReference type="ARBA" id="ARBA00022779"/>
    </source>
</evidence>
<dbReference type="EMBL" id="JAGQHR010000713">
    <property type="protein sequence ID" value="MCA9729479.1"/>
    <property type="molecule type" value="Genomic_DNA"/>
</dbReference>
<keyword evidence="6 10" id="KW-0812">Transmembrane</keyword>
<evidence type="ECO:0000313" key="12">
    <source>
        <dbReference type="EMBL" id="MCA9729479.1"/>
    </source>
</evidence>
<keyword evidence="12" id="KW-0969">Cilium</keyword>
<evidence type="ECO:0000256" key="2">
    <source>
        <dbReference type="ARBA" id="ARBA00004162"/>
    </source>
</evidence>
<evidence type="ECO:0000256" key="6">
    <source>
        <dbReference type="ARBA" id="ARBA00022692"/>
    </source>
</evidence>
<comment type="caution">
    <text evidence="12">The sequence shown here is derived from an EMBL/GenBank/DDBJ whole genome shotgun (WGS) entry which is preliminary data.</text>
</comment>
<comment type="function">
    <text evidence="1 10">Controls the rotational direction of flagella during chemotaxis.</text>
</comment>
<evidence type="ECO:0000256" key="5">
    <source>
        <dbReference type="ARBA" id="ARBA00022500"/>
    </source>
</evidence>
<evidence type="ECO:0000256" key="4">
    <source>
        <dbReference type="ARBA" id="ARBA00022475"/>
    </source>
</evidence>
<reference evidence="12" key="1">
    <citation type="submission" date="2020-04" db="EMBL/GenBank/DDBJ databases">
        <authorList>
            <person name="Zhang T."/>
        </authorList>
    </citation>
    <scope>NUCLEOTIDE SEQUENCE</scope>
    <source>
        <strain evidence="12">HKST-UBA01</strain>
    </source>
</reference>
<feature type="region of interest" description="Disordered" evidence="11">
    <location>
        <begin position="59"/>
        <end position="95"/>
    </location>
</feature>
<keyword evidence="4 10" id="KW-1003">Cell membrane</keyword>
<keyword evidence="5 10" id="KW-0145">Chemotaxis</keyword>
<evidence type="ECO:0000313" key="13">
    <source>
        <dbReference type="Proteomes" id="UP000697710"/>
    </source>
</evidence>
<dbReference type="InterPro" id="IPR005503">
    <property type="entry name" value="FliL"/>
</dbReference>
<keyword evidence="12" id="KW-0966">Cell projection</keyword>
<dbReference type="Pfam" id="PF03748">
    <property type="entry name" value="FliL"/>
    <property type="match status" value="1"/>
</dbReference>